<keyword evidence="7" id="KW-0411">Iron-sulfur</keyword>
<keyword evidence="6" id="KW-0408">Iron</keyword>
<dbReference type="GO" id="GO:0051537">
    <property type="term" value="F:2 iron, 2 sulfur cluster binding"/>
    <property type="evidence" value="ECO:0007669"/>
    <property type="project" value="UniProtKB-KW"/>
</dbReference>
<sequence>MGKAENLALPEIGSHALGTGKLPVDHYVSPQFFELEKKHIFRKSWLLVGRASDLKEPGDYQNFLVDTLGVSVVVVRGRDQQLRAFYNACTHRGSRLVNSSTGNTRALVCSFHGWSFSLDGALINAPDAALFADLDPAQEHLKSISVDVWGGFIFINLAEQPEWTLQQYLMPLGDAFDRYLGNKDWSWSFGWRANFRANWKLLVDAQIEGYHVDMTHRKTIAGTVPGSSTAAYFFPESVGVPCGVSAYRPEDSSRGVQTPLNLLSAKYGATSIYTKPERTFAAEGGEGVLKEDHPLWIFDNYLLFPNIVLFVQKGQIIIQRTLPISADECIWEVDFYHTEKPASFGHIFNMEQGVIQIRDVLSEDLYTAEGIHANFKCGAITHVNLNKQEVPLRAYYNRLLSAVQGGKVKGAP</sequence>
<feature type="domain" description="Rieske" evidence="9">
    <location>
        <begin position="45"/>
        <end position="155"/>
    </location>
</feature>
<evidence type="ECO:0000313" key="10">
    <source>
        <dbReference type="EMBL" id="AJP47630.1"/>
    </source>
</evidence>
<evidence type="ECO:0000256" key="7">
    <source>
        <dbReference type="ARBA" id="ARBA00023014"/>
    </source>
</evidence>
<dbReference type="InterPro" id="IPR001663">
    <property type="entry name" value="Rng_hydr_dOase-A"/>
</dbReference>
<dbReference type="Pfam" id="PF00355">
    <property type="entry name" value="Rieske"/>
    <property type="match status" value="1"/>
</dbReference>
<dbReference type="PRINTS" id="PR00090">
    <property type="entry name" value="RNGDIOXGNASE"/>
</dbReference>
<evidence type="ECO:0000256" key="5">
    <source>
        <dbReference type="ARBA" id="ARBA00023002"/>
    </source>
</evidence>
<gene>
    <name evidence="10" type="ORF">PG1C_02415</name>
</gene>
<organism evidence="10 11">
    <name type="scientific">Rugosibacter aromaticivorans</name>
    <dbReference type="NCBI Taxonomy" id="1565605"/>
    <lineage>
        <taxon>Bacteria</taxon>
        <taxon>Pseudomonadati</taxon>
        <taxon>Pseudomonadota</taxon>
        <taxon>Betaproteobacteria</taxon>
        <taxon>Nitrosomonadales</taxon>
        <taxon>Sterolibacteriaceae</taxon>
        <taxon>Rugosibacter</taxon>
    </lineage>
</organism>
<dbReference type="GO" id="GO:0005506">
    <property type="term" value="F:iron ion binding"/>
    <property type="evidence" value="ECO:0007669"/>
    <property type="project" value="InterPro"/>
</dbReference>
<evidence type="ECO:0000313" key="11">
    <source>
        <dbReference type="Proteomes" id="UP000061603"/>
    </source>
</evidence>
<dbReference type="PATRIC" id="fig|1565605.3.peg.506"/>
<evidence type="ECO:0000259" key="9">
    <source>
        <dbReference type="PROSITE" id="PS51296"/>
    </source>
</evidence>
<dbReference type="KEGG" id="rbu:PG1C_02415"/>
<keyword evidence="11" id="KW-1185">Reference proteome</keyword>
<evidence type="ECO:0000256" key="4">
    <source>
        <dbReference type="ARBA" id="ARBA00022723"/>
    </source>
</evidence>
<dbReference type="SUPFAM" id="SSF55961">
    <property type="entry name" value="Bet v1-like"/>
    <property type="match status" value="1"/>
</dbReference>
<dbReference type="AlphaFoldDB" id="A0A0C5J6U8"/>
<dbReference type="InterPro" id="IPR015881">
    <property type="entry name" value="ARHD_Rieske_2Fe_2S"/>
</dbReference>
<dbReference type="HOGENOM" id="CLU_026244_3_2_4"/>
<dbReference type="CDD" id="cd00680">
    <property type="entry name" value="RHO_alpha_C"/>
    <property type="match status" value="1"/>
</dbReference>
<evidence type="ECO:0000256" key="3">
    <source>
        <dbReference type="ARBA" id="ARBA00022714"/>
    </source>
</evidence>
<dbReference type="Proteomes" id="UP000061603">
    <property type="component" value="Chromosome"/>
</dbReference>
<dbReference type="PROSITE" id="PS00570">
    <property type="entry name" value="RING_HYDROXYL_ALPHA"/>
    <property type="match status" value="1"/>
</dbReference>
<reference evidence="10 11" key="1">
    <citation type="journal article" date="2015" name="Genome Announc.">
        <title>Complete Genome Sequence of a Novel Bacterium within the Family Rhodocyclaceae That Degrades Polycyclic Aromatic Hydrocarbons.</title>
        <authorList>
            <person name="Singleton D.R."/>
            <person name="Dickey A.N."/>
            <person name="Scholl E.H."/>
            <person name="Wright F.A."/>
            <person name="Aitken M.D."/>
        </authorList>
    </citation>
    <scope>NUCLEOTIDE SEQUENCE [LARGE SCALE GENOMIC DNA]</scope>
    <source>
        <strain evidence="11">PG1-Ca6</strain>
    </source>
</reference>
<dbReference type="InterPro" id="IPR017941">
    <property type="entry name" value="Rieske_2Fe-2S"/>
</dbReference>
<keyword evidence="3" id="KW-0001">2Fe-2S</keyword>
<dbReference type="InterPro" id="IPR036922">
    <property type="entry name" value="Rieske_2Fe-2S_sf"/>
</dbReference>
<evidence type="ECO:0000256" key="6">
    <source>
        <dbReference type="ARBA" id="ARBA00023004"/>
    </source>
</evidence>
<accession>A0A0C5J6U8</accession>
<keyword evidence="5" id="KW-0560">Oxidoreductase</keyword>
<dbReference type="SUPFAM" id="SSF50022">
    <property type="entry name" value="ISP domain"/>
    <property type="match status" value="1"/>
</dbReference>
<dbReference type="Gene3D" id="2.102.10.10">
    <property type="entry name" value="Rieske [2Fe-2S] iron-sulphur domain"/>
    <property type="match status" value="1"/>
</dbReference>
<proteinExistence type="inferred from homology"/>
<comment type="cofactor">
    <cofactor evidence="1">
        <name>Fe cation</name>
        <dbReference type="ChEBI" id="CHEBI:24875"/>
    </cofactor>
</comment>
<dbReference type="STRING" id="1565605.PG1C_02415"/>
<comment type="similarity">
    <text evidence="2">Belongs to the bacterial ring-hydroxylating dioxygenase alpha subunit family.</text>
</comment>
<evidence type="ECO:0000256" key="1">
    <source>
        <dbReference type="ARBA" id="ARBA00001962"/>
    </source>
</evidence>
<evidence type="ECO:0000256" key="2">
    <source>
        <dbReference type="ARBA" id="ARBA00008751"/>
    </source>
</evidence>
<dbReference type="PANTHER" id="PTHR43756:SF5">
    <property type="entry name" value="CHOLINE MONOOXYGENASE, CHLOROPLASTIC"/>
    <property type="match status" value="1"/>
</dbReference>
<keyword evidence="8" id="KW-0520">NAD</keyword>
<dbReference type="RefSeq" id="WP_202635860.1">
    <property type="nucleotide sequence ID" value="NZ_CP010554.1"/>
</dbReference>
<name>A0A0C5J6U8_9PROT</name>
<dbReference type="InterPro" id="IPR015879">
    <property type="entry name" value="Ring_hydroxy_dOase_asu_C_dom"/>
</dbReference>
<dbReference type="Pfam" id="PF00848">
    <property type="entry name" value="Ring_hydroxyl_A"/>
    <property type="match status" value="1"/>
</dbReference>
<dbReference type="PROSITE" id="PS51296">
    <property type="entry name" value="RIESKE"/>
    <property type="match status" value="1"/>
</dbReference>
<dbReference type="EMBL" id="CP010554">
    <property type="protein sequence ID" value="AJP47630.1"/>
    <property type="molecule type" value="Genomic_DNA"/>
</dbReference>
<dbReference type="Gene3D" id="3.90.380.10">
    <property type="entry name" value="Naphthalene 1,2-dioxygenase Alpha Subunit, Chain A, domain 1"/>
    <property type="match status" value="1"/>
</dbReference>
<dbReference type="CDD" id="cd03469">
    <property type="entry name" value="Rieske_RO_Alpha_N"/>
    <property type="match status" value="1"/>
</dbReference>
<dbReference type="PANTHER" id="PTHR43756">
    <property type="entry name" value="CHOLINE MONOOXYGENASE, CHLOROPLASTIC"/>
    <property type="match status" value="1"/>
</dbReference>
<evidence type="ECO:0000256" key="8">
    <source>
        <dbReference type="ARBA" id="ARBA00023027"/>
    </source>
</evidence>
<keyword evidence="4" id="KW-0479">Metal-binding</keyword>
<dbReference type="GO" id="GO:0016491">
    <property type="term" value="F:oxidoreductase activity"/>
    <property type="evidence" value="ECO:0007669"/>
    <property type="project" value="UniProtKB-KW"/>
</dbReference>
<protein>
    <submittedName>
        <fullName evidence="10">Rieske (2Fe-2S) protein</fullName>
    </submittedName>
</protein>